<comment type="function">
    <text evidence="1">Component of the general transcription and DNA repair factor IIH (TFIIH) core complex, which is involved in general and transcription-coupled nucleotide excision repair (NER) of damaged DNA and, when complexed to TFIIK, in RNA transcription by RNA polymerase II. In NER, TFIIH acts by opening DNA around the lesion to allow the excision of the damaged oligonucleotide and its replacement by a new DNA fragment. In transcription, TFIIH has an essential role in transcription initiation. When the pre-initiation complex (PIC) has been established, TFIIH is required for promoter opening and promoter escape. Phosphorylation of the C-terminal tail (CTD) of the largest subunit of RNA polymerase II by the kinase module TFIIK controls the initiation of transcription.</text>
</comment>
<proteinExistence type="inferred from homology"/>
<keyword evidence="6 9" id="KW-0804">Transcription</keyword>
<dbReference type="Pfam" id="PF03849">
    <property type="entry name" value="Tfb2"/>
    <property type="match status" value="1"/>
</dbReference>
<dbReference type="GO" id="GO:0006289">
    <property type="term" value="P:nucleotide-excision repair"/>
    <property type="evidence" value="ECO:0007669"/>
    <property type="project" value="InterPro"/>
</dbReference>
<dbReference type="InterPro" id="IPR004598">
    <property type="entry name" value="TFIIH_p52/Tfb2"/>
</dbReference>
<sequence>MVNLNIIIDYIRKLSQDDKDTLYSSQIFTVSILKIFDDSTIRLIFDLLLTAPSIKSLQKNEEIKNSLKILLRLQLIVKRGANIYLNDKFRDSFFQGIENPNIKEYFEKVEKISNNDLIFDCNKFDDILNFLVSKENINLNNNIIDVLIQSKLINDHKDITNNGFEFLLKPKYEQYWYLVISALKYYCNDEKKQIKNFMSLMELSNLSSEFVYKFINQVDKNFYTFLNELGIIYSISEKFLKQDKFVLENLFVIKHNLFVKHDTEKSRYILIETNFKVYAYTSSTYEKSIIQLFTEIHQTLPNLIKGNLTEESLSNAFSKGVTSQQIINFIKTYSLFGDIPDTVINQIEIWESKRKRIKILPGYLYSNFLNLVDYQKFVKFCASKDCIIDRDDERRMVIIKTEYNEIVKEYTKKQISK</sequence>
<dbReference type="AlphaFoldDB" id="A0AAX4JD82"/>
<dbReference type="PANTHER" id="PTHR13152">
    <property type="entry name" value="TFIIH, POLYPEPTIDE 4"/>
    <property type="match status" value="1"/>
</dbReference>
<evidence type="ECO:0000313" key="11">
    <source>
        <dbReference type="EMBL" id="WUR03841.1"/>
    </source>
</evidence>
<dbReference type="EMBL" id="CP142731">
    <property type="protein sequence ID" value="WUR03841.1"/>
    <property type="molecule type" value="Genomic_DNA"/>
</dbReference>
<dbReference type="Proteomes" id="UP001334084">
    <property type="component" value="Chromosome 6"/>
</dbReference>
<organism evidence="11 12">
    <name type="scientific">Vairimorpha necatrix</name>
    <dbReference type="NCBI Taxonomy" id="6039"/>
    <lineage>
        <taxon>Eukaryota</taxon>
        <taxon>Fungi</taxon>
        <taxon>Fungi incertae sedis</taxon>
        <taxon>Microsporidia</taxon>
        <taxon>Nosematidae</taxon>
        <taxon>Vairimorpha</taxon>
    </lineage>
</organism>
<evidence type="ECO:0000256" key="2">
    <source>
        <dbReference type="ARBA" id="ARBA00004123"/>
    </source>
</evidence>
<evidence type="ECO:0000256" key="8">
    <source>
        <dbReference type="ARBA" id="ARBA00023242"/>
    </source>
</evidence>
<keyword evidence="12" id="KW-1185">Reference proteome</keyword>
<name>A0AAX4JD82_9MICR</name>
<protein>
    <recommendedName>
        <fullName evidence="9">RNA polymerase II transcription factor B subunit 2</fullName>
    </recommendedName>
</protein>
<keyword evidence="7 9" id="KW-0234">DNA repair</keyword>
<evidence type="ECO:0000256" key="6">
    <source>
        <dbReference type="ARBA" id="ARBA00023163"/>
    </source>
</evidence>
<evidence type="ECO:0000256" key="4">
    <source>
        <dbReference type="ARBA" id="ARBA00022763"/>
    </source>
</evidence>
<dbReference type="GO" id="GO:0003690">
    <property type="term" value="F:double-stranded DNA binding"/>
    <property type="evidence" value="ECO:0007669"/>
    <property type="project" value="TreeGrafter"/>
</dbReference>
<evidence type="ECO:0000256" key="1">
    <source>
        <dbReference type="ARBA" id="ARBA00002817"/>
    </source>
</evidence>
<feature type="domain" description="Transcription factor Tfb2 C-terminal" evidence="10">
    <location>
        <begin position="345"/>
        <end position="412"/>
    </location>
</feature>
<gene>
    <name evidence="11" type="ORF">VNE69_06160</name>
</gene>
<keyword evidence="4 9" id="KW-0227">DNA damage</keyword>
<evidence type="ECO:0000259" key="10">
    <source>
        <dbReference type="Pfam" id="PF18307"/>
    </source>
</evidence>
<comment type="function">
    <text evidence="9">Component of the general transcription and DNA repair factor IIH (TFIIH) core complex which is involved in general and transcription-coupled nucleotide excision repair (NER) of damaged DNA.</text>
</comment>
<evidence type="ECO:0000256" key="5">
    <source>
        <dbReference type="ARBA" id="ARBA00023015"/>
    </source>
</evidence>
<dbReference type="GO" id="GO:0001671">
    <property type="term" value="F:ATPase activator activity"/>
    <property type="evidence" value="ECO:0007669"/>
    <property type="project" value="InterPro"/>
</dbReference>
<dbReference type="RefSeq" id="XP_065329986.1">
    <property type="nucleotide sequence ID" value="XM_065473914.1"/>
</dbReference>
<dbReference type="Gene3D" id="3.30.70.2610">
    <property type="match status" value="1"/>
</dbReference>
<comment type="similarity">
    <text evidence="3 9">Belongs to the TFB2 family.</text>
</comment>
<dbReference type="GeneID" id="90541657"/>
<keyword evidence="5 9" id="KW-0805">Transcription regulation</keyword>
<evidence type="ECO:0000256" key="9">
    <source>
        <dbReference type="RuleBase" id="RU364024"/>
    </source>
</evidence>
<dbReference type="GO" id="GO:0005675">
    <property type="term" value="C:transcription factor TFIIH holo complex"/>
    <property type="evidence" value="ECO:0007669"/>
    <property type="project" value="TreeGrafter"/>
</dbReference>
<reference evidence="11" key="1">
    <citation type="journal article" date="2024" name="BMC Genomics">
        <title>Functional annotation of a divergent genome using sequence and structure-based similarity.</title>
        <authorList>
            <person name="Svedberg D."/>
            <person name="Winiger R.R."/>
            <person name="Berg A."/>
            <person name="Sharma H."/>
            <person name="Tellgren-Roth C."/>
            <person name="Debrunner-Vossbrinck B.A."/>
            <person name="Vossbrinck C.R."/>
            <person name="Barandun J."/>
        </authorList>
    </citation>
    <scope>NUCLEOTIDE SEQUENCE</scope>
    <source>
        <strain evidence="11">Illinois isolate</strain>
    </source>
</reference>
<evidence type="ECO:0000256" key="3">
    <source>
        <dbReference type="ARBA" id="ARBA00007132"/>
    </source>
</evidence>
<dbReference type="Pfam" id="PF18307">
    <property type="entry name" value="Tfb2_C"/>
    <property type="match status" value="1"/>
</dbReference>
<evidence type="ECO:0000256" key="7">
    <source>
        <dbReference type="ARBA" id="ARBA00023204"/>
    </source>
</evidence>
<keyword evidence="8 9" id="KW-0539">Nucleus</keyword>
<accession>A0AAX4JD82</accession>
<dbReference type="KEGG" id="vnx:VNE69_06160"/>
<dbReference type="GO" id="GO:0000439">
    <property type="term" value="C:transcription factor TFIIH core complex"/>
    <property type="evidence" value="ECO:0007669"/>
    <property type="project" value="InterPro"/>
</dbReference>
<dbReference type="PANTHER" id="PTHR13152:SF0">
    <property type="entry name" value="GENERAL TRANSCRIPTION FACTOR IIH SUBUNIT 4"/>
    <property type="match status" value="1"/>
</dbReference>
<evidence type="ECO:0000313" key="12">
    <source>
        <dbReference type="Proteomes" id="UP001334084"/>
    </source>
</evidence>
<comment type="subcellular location">
    <subcellularLocation>
        <location evidence="2 9">Nucleus</location>
    </subcellularLocation>
</comment>
<dbReference type="InterPro" id="IPR040662">
    <property type="entry name" value="Tfb2_C"/>
</dbReference>